<feature type="DNA-binding region" description="H-T-H motif" evidence="5">
    <location>
        <begin position="29"/>
        <end position="48"/>
    </location>
</feature>
<dbReference type="InterPro" id="IPR039538">
    <property type="entry name" value="BetI_C"/>
</dbReference>
<dbReference type="RefSeq" id="WP_072932315.1">
    <property type="nucleotide sequence ID" value="NZ_JAWJZE010000018.1"/>
</dbReference>
<gene>
    <name evidence="7" type="ORF">CYR34_14680</name>
</gene>
<dbReference type="InterPro" id="IPR050109">
    <property type="entry name" value="HTH-type_TetR-like_transc_reg"/>
</dbReference>
<evidence type="ECO:0000259" key="6">
    <source>
        <dbReference type="PROSITE" id="PS50977"/>
    </source>
</evidence>
<evidence type="ECO:0000256" key="1">
    <source>
        <dbReference type="ARBA" id="ARBA00022491"/>
    </source>
</evidence>
<keyword evidence="3 5" id="KW-0238">DNA-binding</keyword>
<dbReference type="SUPFAM" id="SSF46689">
    <property type="entry name" value="Homeodomain-like"/>
    <property type="match status" value="1"/>
</dbReference>
<dbReference type="EMBL" id="PJZK01000015">
    <property type="protein sequence ID" value="PLR47391.1"/>
    <property type="molecule type" value="Genomic_DNA"/>
</dbReference>
<proteinExistence type="predicted"/>
<dbReference type="Pfam" id="PF00440">
    <property type="entry name" value="TetR_N"/>
    <property type="match status" value="1"/>
</dbReference>
<dbReference type="Pfam" id="PF13977">
    <property type="entry name" value="TetR_C_6"/>
    <property type="match status" value="1"/>
</dbReference>
<name>A0A2N5EKY1_9GAMM</name>
<evidence type="ECO:0000256" key="5">
    <source>
        <dbReference type="PROSITE-ProRule" id="PRU00335"/>
    </source>
</evidence>
<evidence type="ECO:0000313" key="7">
    <source>
        <dbReference type="EMBL" id="PLR47391.1"/>
    </source>
</evidence>
<evidence type="ECO:0000256" key="3">
    <source>
        <dbReference type="ARBA" id="ARBA00023125"/>
    </source>
</evidence>
<keyword evidence="1" id="KW-0678">Repressor</keyword>
<dbReference type="GO" id="GO:0000976">
    <property type="term" value="F:transcription cis-regulatory region binding"/>
    <property type="evidence" value="ECO:0007669"/>
    <property type="project" value="TreeGrafter"/>
</dbReference>
<dbReference type="Proteomes" id="UP000234626">
    <property type="component" value="Unassembled WGS sequence"/>
</dbReference>
<keyword evidence="4" id="KW-0804">Transcription</keyword>
<dbReference type="GO" id="GO:0003700">
    <property type="term" value="F:DNA-binding transcription factor activity"/>
    <property type="evidence" value="ECO:0007669"/>
    <property type="project" value="TreeGrafter"/>
</dbReference>
<reference evidence="7 8" key="1">
    <citation type="submission" date="2017-12" db="EMBL/GenBank/DDBJ databases">
        <title>Characterization of six clinical isolates of Enterochimera gen. nov., a novel genus of the Yersiniaciae family and the three species Enterochimera arupensis sp. nov., Enterochimera coloradensis sp. nov, and Enterochimera californica sp. nov.</title>
        <authorList>
            <person name="Rossi A."/>
            <person name="Fisher M."/>
        </authorList>
    </citation>
    <scope>NUCLEOTIDE SEQUENCE [LARGE SCALE GENOMIC DNA]</scope>
    <source>
        <strain evidence="7 8">2016Iso1</strain>
    </source>
</reference>
<keyword evidence="2" id="KW-0805">Transcription regulation</keyword>
<evidence type="ECO:0000313" key="8">
    <source>
        <dbReference type="Proteomes" id="UP000234626"/>
    </source>
</evidence>
<dbReference type="OrthoDB" id="6992431at2"/>
<accession>A0A2N5EKY1</accession>
<dbReference type="PROSITE" id="PS50977">
    <property type="entry name" value="HTH_TETR_2"/>
    <property type="match status" value="1"/>
</dbReference>
<sequence>MKEAKENVKARILEGAAALFIERGIEKVTTRDLAEHLGISRSHVYHYFSDWQTLCIASMAHYMQGELDAFMAELAGRTPHEKLRLLIANYLPDEPDAVWQLYSSLWQLAVHNAAYAELAESVTEKWVALVAGMIEEGVAKGDFRPVDVPRTTRQLGAMLNGYAELLIIRPSPEKCRVAADDITDFIQRIL</sequence>
<dbReference type="InterPro" id="IPR009057">
    <property type="entry name" value="Homeodomain-like_sf"/>
</dbReference>
<comment type="caution">
    <text evidence="7">The sequence shown here is derived from an EMBL/GenBank/DDBJ whole genome shotgun (WGS) entry which is preliminary data.</text>
</comment>
<evidence type="ECO:0000256" key="2">
    <source>
        <dbReference type="ARBA" id="ARBA00023015"/>
    </source>
</evidence>
<evidence type="ECO:0000256" key="4">
    <source>
        <dbReference type="ARBA" id="ARBA00023163"/>
    </source>
</evidence>
<dbReference type="InterPro" id="IPR001647">
    <property type="entry name" value="HTH_TetR"/>
</dbReference>
<dbReference type="AlphaFoldDB" id="A0A2N5EKY1"/>
<dbReference type="SUPFAM" id="SSF48498">
    <property type="entry name" value="Tetracyclin repressor-like, C-terminal domain"/>
    <property type="match status" value="1"/>
</dbReference>
<dbReference type="Gene3D" id="1.10.357.10">
    <property type="entry name" value="Tetracycline Repressor, domain 2"/>
    <property type="match status" value="1"/>
</dbReference>
<protein>
    <submittedName>
        <fullName evidence="7">TetR/AcrR family transcriptional regulator</fullName>
    </submittedName>
</protein>
<dbReference type="PANTHER" id="PTHR30055:SF228">
    <property type="entry name" value="TRANSCRIPTIONAL REGULATOR-RELATED"/>
    <property type="match status" value="1"/>
</dbReference>
<organism evidence="7 8">
    <name type="scientific">Chimaeribacter arupi</name>
    <dbReference type="NCBI Taxonomy" id="2060066"/>
    <lineage>
        <taxon>Bacteria</taxon>
        <taxon>Pseudomonadati</taxon>
        <taxon>Pseudomonadota</taxon>
        <taxon>Gammaproteobacteria</taxon>
        <taxon>Enterobacterales</taxon>
        <taxon>Yersiniaceae</taxon>
        <taxon>Chimaeribacter</taxon>
    </lineage>
</organism>
<dbReference type="InterPro" id="IPR036271">
    <property type="entry name" value="Tet_transcr_reg_TetR-rel_C_sf"/>
</dbReference>
<dbReference type="PRINTS" id="PR00455">
    <property type="entry name" value="HTHTETR"/>
</dbReference>
<keyword evidence="8" id="KW-1185">Reference proteome</keyword>
<dbReference type="PANTHER" id="PTHR30055">
    <property type="entry name" value="HTH-TYPE TRANSCRIPTIONAL REGULATOR RUTR"/>
    <property type="match status" value="1"/>
</dbReference>
<feature type="domain" description="HTH tetR-type" evidence="6">
    <location>
        <begin position="6"/>
        <end position="66"/>
    </location>
</feature>